<dbReference type="SUPFAM" id="SSF56349">
    <property type="entry name" value="DNA breaking-rejoining enzymes"/>
    <property type="match status" value="1"/>
</dbReference>
<feature type="non-terminal residue" evidence="8">
    <location>
        <position position="413"/>
    </location>
</feature>
<evidence type="ECO:0000313" key="8">
    <source>
        <dbReference type="EMBL" id="CAA6808155.1"/>
    </source>
</evidence>
<dbReference type="EMBL" id="CACVAZ010000047">
    <property type="protein sequence ID" value="CAA6808155.1"/>
    <property type="molecule type" value="Genomic_DNA"/>
</dbReference>
<proteinExistence type="inferred from homology"/>
<evidence type="ECO:0000259" key="6">
    <source>
        <dbReference type="PROSITE" id="PS51898"/>
    </source>
</evidence>
<dbReference type="PROSITE" id="PS51898">
    <property type="entry name" value="TYR_RECOMBINASE"/>
    <property type="match status" value="1"/>
</dbReference>
<gene>
    <name evidence="8" type="ORF">HELGO_WM36076</name>
</gene>
<feature type="domain" description="Core-binding (CB)" evidence="7">
    <location>
        <begin position="106"/>
        <end position="190"/>
    </location>
</feature>
<evidence type="ECO:0000256" key="2">
    <source>
        <dbReference type="ARBA" id="ARBA00022908"/>
    </source>
</evidence>
<dbReference type="InterPro" id="IPR050808">
    <property type="entry name" value="Phage_Integrase"/>
</dbReference>
<accession>A0A6S6SU44</accession>
<evidence type="ECO:0000256" key="1">
    <source>
        <dbReference type="ARBA" id="ARBA00008857"/>
    </source>
</evidence>
<dbReference type="GO" id="GO:0003677">
    <property type="term" value="F:DNA binding"/>
    <property type="evidence" value="ECO:0007669"/>
    <property type="project" value="UniProtKB-UniRule"/>
</dbReference>
<dbReference type="InterPro" id="IPR010998">
    <property type="entry name" value="Integrase_recombinase_N"/>
</dbReference>
<name>A0A6S6SU44_9BACT</name>
<evidence type="ECO:0000256" key="5">
    <source>
        <dbReference type="PROSITE-ProRule" id="PRU01248"/>
    </source>
</evidence>
<dbReference type="Pfam" id="PF13356">
    <property type="entry name" value="Arm-DNA-bind_3"/>
    <property type="match status" value="1"/>
</dbReference>
<dbReference type="GO" id="GO:0015074">
    <property type="term" value="P:DNA integration"/>
    <property type="evidence" value="ECO:0007669"/>
    <property type="project" value="UniProtKB-KW"/>
</dbReference>
<keyword evidence="3 5" id="KW-0238">DNA-binding</keyword>
<keyword evidence="4" id="KW-0233">DNA recombination</keyword>
<dbReference type="InterPro" id="IPR053876">
    <property type="entry name" value="Phage_int_M"/>
</dbReference>
<dbReference type="AlphaFoldDB" id="A0A6S6SU44"/>
<evidence type="ECO:0000256" key="3">
    <source>
        <dbReference type="ARBA" id="ARBA00023125"/>
    </source>
</evidence>
<dbReference type="PANTHER" id="PTHR30629">
    <property type="entry name" value="PROPHAGE INTEGRASE"/>
    <property type="match status" value="1"/>
</dbReference>
<sequence>MARTIKPLTAKKVETAKAKEKKYKLSDGGGLFLQINPNGSKLWRLQYYFGDKRKEYAIGTFKDYPLAEARDERERLRKLVNQGIDINEDKKRKREEQKELEKQTKNTFYNISQKWLKDYTERKHLSENYSIRLGRALTNYVYPFIESMPIDRVTRKDIINILEDIKEKKGLHETANRVYTQLNSIFMYAVTYEYITTNIVRDIDKSIVIGARKKKHYPTFTKEQDIRGLLLSIDDYNGDYSTQMALKILPYVFLRSFNIRHAEWSEIDLKNQVWTIPASKMKTKIEFVLPLPPQVIELMEELQQNRLSNKYLFPSSRDKDRPISDNTMISAIRRMGYSKDEFVPHGFRSMFSTIVNKKGNNEGDHYTKDVVEALLAHVEVNRVRGAYNRSDNRGILKPMRELISWYANYLDEV</sequence>
<evidence type="ECO:0000256" key="4">
    <source>
        <dbReference type="ARBA" id="ARBA00023172"/>
    </source>
</evidence>
<feature type="domain" description="Tyr recombinase" evidence="6">
    <location>
        <begin position="215"/>
        <end position="400"/>
    </location>
</feature>
<comment type="similarity">
    <text evidence="1">Belongs to the 'phage' integrase family.</text>
</comment>
<dbReference type="CDD" id="cd00801">
    <property type="entry name" value="INT_P4_C"/>
    <property type="match status" value="1"/>
</dbReference>
<reference evidence="8" key="1">
    <citation type="submission" date="2020-01" db="EMBL/GenBank/DDBJ databases">
        <authorList>
            <person name="Meier V. D."/>
            <person name="Meier V D."/>
        </authorList>
    </citation>
    <scope>NUCLEOTIDE SEQUENCE</scope>
    <source>
        <strain evidence="8">HLG_WM_MAG_02</strain>
    </source>
</reference>
<dbReference type="Gene3D" id="1.10.443.10">
    <property type="entry name" value="Intergrase catalytic core"/>
    <property type="match status" value="1"/>
</dbReference>
<evidence type="ECO:0000259" key="7">
    <source>
        <dbReference type="PROSITE" id="PS51900"/>
    </source>
</evidence>
<dbReference type="InterPro" id="IPR038488">
    <property type="entry name" value="Integrase_DNA-bd_sf"/>
</dbReference>
<protein>
    <submittedName>
        <fullName evidence="8">Integrase</fullName>
    </submittedName>
</protein>
<keyword evidence="2" id="KW-0229">DNA integration</keyword>
<dbReference type="GO" id="GO:0006310">
    <property type="term" value="P:DNA recombination"/>
    <property type="evidence" value="ECO:0007669"/>
    <property type="project" value="UniProtKB-KW"/>
</dbReference>
<dbReference type="InterPro" id="IPR002104">
    <property type="entry name" value="Integrase_catalytic"/>
</dbReference>
<dbReference type="PROSITE" id="PS51900">
    <property type="entry name" value="CB"/>
    <property type="match status" value="1"/>
</dbReference>
<dbReference type="InterPro" id="IPR013762">
    <property type="entry name" value="Integrase-like_cat_sf"/>
</dbReference>
<dbReference type="Pfam" id="PF00589">
    <property type="entry name" value="Phage_integrase"/>
    <property type="match status" value="1"/>
</dbReference>
<dbReference type="InterPro" id="IPR025166">
    <property type="entry name" value="Integrase_DNA_bind_dom"/>
</dbReference>
<organism evidence="8">
    <name type="scientific">uncultured Sulfurovum sp</name>
    <dbReference type="NCBI Taxonomy" id="269237"/>
    <lineage>
        <taxon>Bacteria</taxon>
        <taxon>Pseudomonadati</taxon>
        <taxon>Campylobacterota</taxon>
        <taxon>Epsilonproteobacteria</taxon>
        <taxon>Campylobacterales</taxon>
        <taxon>Sulfurovaceae</taxon>
        <taxon>Sulfurovum</taxon>
        <taxon>environmental samples</taxon>
    </lineage>
</organism>
<dbReference type="Gene3D" id="1.10.150.130">
    <property type="match status" value="1"/>
</dbReference>
<dbReference type="InterPro" id="IPR044068">
    <property type="entry name" value="CB"/>
</dbReference>
<dbReference type="InterPro" id="IPR011010">
    <property type="entry name" value="DNA_brk_join_enz"/>
</dbReference>
<dbReference type="Pfam" id="PF22022">
    <property type="entry name" value="Phage_int_M"/>
    <property type="match status" value="1"/>
</dbReference>
<dbReference type="Gene3D" id="3.30.160.390">
    <property type="entry name" value="Integrase, DNA-binding domain"/>
    <property type="match status" value="1"/>
</dbReference>
<dbReference type="PANTHER" id="PTHR30629:SF2">
    <property type="entry name" value="PROPHAGE INTEGRASE INTS-RELATED"/>
    <property type="match status" value="1"/>
</dbReference>